<evidence type="ECO:0000313" key="2">
    <source>
        <dbReference type="Proteomes" id="UP000664144"/>
    </source>
</evidence>
<dbReference type="RefSeq" id="WP_206984758.1">
    <property type="nucleotide sequence ID" value="NZ_JAFLQZ010000007.1"/>
</dbReference>
<evidence type="ECO:0000313" key="1">
    <source>
        <dbReference type="EMBL" id="MBO0358834.1"/>
    </source>
</evidence>
<comment type="caution">
    <text evidence="1">The sequence shown here is derived from an EMBL/GenBank/DDBJ whole genome shotgun (WGS) entry which is preliminary data.</text>
</comment>
<protein>
    <recommendedName>
        <fullName evidence="3">PorT family protein</fullName>
    </recommendedName>
</protein>
<evidence type="ECO:0008006" key="3">
    <source>
        <dbReference type="Google" id="ProtNLM"/>
    </source>
</evidence>
<gene>
    <name evidence="1" type="ORF">J0X19_12830</name>
</gene>
<keyword evidence="2" id="KW-1185">Reference proteome</keyword>
<sequence>MKPAMLAAFGLFAAHVCYGQKTEYSGHLNSGGFAYRGSGAAASSVVLVPDIYPAKPYTNNPYGKNLGFSYGLVGQIQRVTPKRSLFGVQAGYEVLRSQVDITEILAFRLQTPASGHTTLANKTITMHPFFGRRLAHQVIDFDLTAGPEFGFVLSGREEIDATALGEKFNADNTRVESYLDFRARLNAAAYYKHFGITAGYSRGLTNNYGNSIGIDGEAYSQFFRLGLAYRL</sequence>
<name>A0A939EX80_9BACT</name>
<reference evidence="1" key="1">
    <citation type="submission" date="2021-03" db="EMBL/GenBank/DDBJ databases">
        <authorList>
            <person name="Kim M.K."/>
        </authorList>
    </citation>
    <scope>NUCLEOTIDE SEQUENCE</scope>
    <source>
        <strain evidence="1">BT186</strain>
    </source>
</reference>
<dbReference type="Proteomes" id="UP000664144">
    <property type="component" value="Unassembled WGS sequence"/>
</dbReference>
<dbReference type="AlphaFoldDB" id="A0A939EX80"/>
<proteinExistence type="predicted"/>
<dbReference type="EMBL" id="JAFLQZ010000007">
    <property type="protein sequence ID" value="MBO0358834.1"/>
    <property type="molecule type" value="Genomic_DNA"/>
</dbReference>
<organism evidence="1 2">
    <name type="scientific">Hymenobacter telluris</name>
    <dbReference type="NCBI Taxonomy" id="2816474"/>
    <lineage>
        <taxon>Bacteria</taxon>
        <taxon>Pseudomonadati</taxon>
        <taxon>Bacteroidota</taxon>
        <taxon>Cytophagia</taxon>
        <taxon>Cytophagales</taxon>
        <taxon>Hymenobacteraceae</taxon>
        <taxon>Hymenobacter</taxon>
    </lineage>
</organism>
<accession>A0A939EX80</accession>